<dbReference type="AlphaFoldDB" id="V8C9R2"/>
<feature type="domain" description="NADH:quinone oxidoreductase/Mrp antiporter transmembrane" evidence="9">
    <location>
        <begin position="124"/>
        <end position="436"/>
    </location>
</feature>
<evidence type="ECO:0000313" key="11">
    <source>
        <dbReference type="Proteomes" id="UP000018731"/>
    </source>
</evidence>
<dbReference type="NCBIfam" id="TIGR01972">
    <property type="entry name" value="NDH_I_M"/>
    <property type="match status" value="1"/>
</dbReference>
<feature type="transmembrane region" description="Helical" evidence="8">
    <location>
        <begin position="206"/>
        <end position="224"/>
    </location>
</feature>
<dbReference type="PRINTS" id="PR01437">
    <property type="entry name" value="NUOXDRDTASE4"/>
</dbReference>
<feature type="transmembrane region" description="Helical" evidence="8">
    <location>
        <begin position="429"/>
        <end position="451"/>
    </location>
</feature>
<dbReference type="PATRIC" id="fig|1357400.3.peg.1244"/>
<feature type="transmembrane region" description="Helical" evidence="8">
    <location>
        <begin position="6"/>
        <end position="22"/>
    </location>
</feature>
<protein>
    <recommendedName>
        <fullName evidence="9">NADH:quinone oxidoreductase/Mrp antiporter transmembrane domain-containing protein</fullName>
    </recommendedName>
</protein>
<keyword evidence="4 8" id="KW-1133">Transmembrane helix</keyword>
<dbReference type="RefSeq" id="WP_023927624.1">
    <property type="nucleotide sequence ID" value="NZ_KI669454.1"/>
</dbReference>
<evidence type="ECO:0000256" key="1">
    <source>
        <dbReference type="ARBA" id="ARBA00004127"/>
    </source>
</evidence>
<keyword evidence="11" id="KW-1185">Reference proteome</keyword>
<dbReference type="InterPro" id="IPR003918">
    <property type="entry name" value="NADH_UbQ_OxRdtase"/>
</dbReference>
<dbReference type="Pfam" id="PF00361">
    <property type="entry name" value="Proton_antipo_M"/>
    <property type="match status" value="1"/>
</dbReference>
<dbReference type="InterPro" id="IPR010227">
    <property type="entry name" value="NADH_Q_OxRdtase_chainM/4"/>
</dbReference>
<evidence type="ECO:0000256" key="6">
    <source>
        <dbReference type="RuleBase" id="RU000320"/>
    </source>
</evidence>
<accession>V8C9R2</accession>
<feature type="compositionally biased region" description="Low complexity" evidence="7">
    <location>
        <begin position="573"/>
        <end position="593"/>
    </location>
</feature>
<dbReference type="HOGENOM" id="CLU_007100_4_4_7"/>
<evidence type="ECO:0000256" key="7">
    <source>
        <dbReference type="SAM" id="MobiDB-lite"/>
    </source>
</evidence>
<feature type="transmembrane region" description="Helical" evidence="8">
    <location>
        <begin position="103"/>
        <end position="122"/>
    </location>
</feature>
<dbReference type="GO" id="GO:0048039">
    <property type="term" value="F:ubiquinone binding"/>
    <property type="evidence" value="ECO:0007669"/>
    <property type="project" value="TreeGrafter"/>
</dbReference>
<dbReference type="GO" id="GO:0016020">
    <property type="term" value="C:membrane"/>
    <property type="evidence" value="ECO:0007669"/>
    <property type="project" value="UniProtKB-SubCell"/>
</dbReference>
<gene>
    <name evidence="10" type="ORF">HMPREF2086_00901</name>
</gene>
<dbReference type="InterPro" id="IPR001750">
    <property type="entry name" value="ND/Mrp_TM"/>
</dbReference>
<comment type="caution">
    <text evidence="10">The sequence shown here is derived from an EMBL/GenBank/DDBJ whole genome shotgun (WGS) entry which is preliminary data.</text>
</comment>
<evidence type="ECO:0000256" key="8">
    <source>
        <dbReference type="SAM" id="Phobius"/>
    </source>
</evidence>
<keyword evidence="5 8" id="KW-0472">Membrane</keyword>
<dbReference type="STRING" id="1357400.HMPREF2086_00901"/>
<evidence type="ECO:0000256" key="3">
    <source>
        <dbReference type="ARBA" id="ARBA00022692"/>
    </source>
</evidence>
<dbReference type="PANTHER" id="PTHR43507">
    <property type="entry name" value="NADH-UBIQUINONE OXIDOREDUCTASE CHAIN 4"/>
    <property type="match status" value="1"/>
</dbReference>
<feature type="region of interest" description="Disordered" evidence="7">
    <location>
        <begin position="573"/>
        <end position="608"/>
    </location>
</feature>
<comment type="similarity">
    <text evidence="2">Belongs to the complex I subunit 4 family.</text>
</comment>
<evidence type="ECO:0000259" key="9">
    <source>
        <dbReference type="Pfam" id="PF00361"/>
    </source>
</evidence>
<organism evidence="10 11">
    <name type="scientific">Helicobacter macacae MIT 99-5501</name>
    <dbReference type="NCBI Taxonomy" id="1357400"/>
    <lineage>
        <taxon>Bacteria</taxon>
        <taxon>Pseudomonadati</taxon>
        <taxon>Campylobacterota</taxon>
        <taxon>Epsilonproteobacteria</taxon>
        <taxon>Campylobacterales</taxon>
        <taxon>Helicobacteraceae</taxon>
        <taxon>Helicobacter</taxon>
    </lineage>
</organism>
<dbReference type="eggNOG" id="COG1008">
    <property type="taxonomic scope" value="Bacteria"/>
</dbReference>
<feature type="transmembrane region" description="Helical" evidence="8">
    <location>
        <begin position="275"/>
        <end position="296"/>
    </location>
</feature>
<proteinExistence type="inferred from homology"/>
<comment type="subcellular location">
    <subcellularLocation>
        <location evidence="1">Endomembrane system</location>
        <topology evidence="1">Multi-pass membrane protein</topology>
    </subcellularLocation>
    <subcellularLocation>
        <location evidence="6">Membrane</location>
        <topology evidence="6">Multi-pass membrane protein</topology>
    </subcellularLocation>
</comment>
<feature type="transmembrane region" description="Helical" evidence="8">
    <location>
        <begin position="236"/>
        <end position="255"/>
    </location>
</feature>
<feature type="transmembrane region" description="Helical" evidence="8">
    <location>
        <begin position="303"/>
        <end position="325"/>
    </location>
</feature>
<dbReference type="EMBL" id="AZJI01000004">
    <property type="protein sequence ID" value="ETD24153.1"/>
    <property type="molecule type" value="Genomic_DNA"/>
</dbReference>
<sequence length="608" mass="67126">MEYLLSVIIAFPLIASVIGFNLEERVAKIFGVVASAIELVLVLGLWVGFDSSSPQLQFEHYFVLVESLGIHYHIGVDGISLFLVVLSGIVVFLCAIYMAERILPNHFIASLLALEGILMGVFSAQNVLLFYVFWEISLLPLLYMIGVWGSAEKKENIKAALTFFLYTFFASLIMLLGIIYYAYLFFLHNRFWSFELSDWYAFSLPSEYQCLLFLAFFFAIAVKIPMIPFHSWLPKAYGNAPTIGTILLSALLLKMGTYALVRFSVPLFPDASVDLQLLVLALGLVMIIYGGLVAYAQKDIKQVIAYSSISHMGVVVLGVFSFSVIGVGGAVFMMFAHGVVSAMLFMLVGIIEDRYAKNCALIDFASIDEAKLNKARLEGRKIANLGGLASIAPVLCGIFGVAMMANVGLPLSIGFVGEFFSLLGVFEHYPIIAFLGGLTIIISGAYMLVLYKKIFFGEIKNQNLTNFKDIDSSQKGIMAVFVVLVIFFGVYPKPILKPIETSSQSILQIAYERTHNDKSKERIEYSLYPYSRKAEIIPTIPSDILQLQEEVILRESSDIDALNQSIQSSENIESSLDFAPSPTNPTNLTNTPSVANPSATKSVNGENK</sequence>
<dbReference type="GO" id="GO:0012505">
    <property type="term" value="C:endomembrane system"/>
    <property type="evidence" value="ECO:0007669"/>
    <property type="project" value="UniProtKB-SubCell"/>
</dbReference>
<dbReference type="OrthoDB" id="9805769at2"/>
<evidence type="ECO:0000313" key="10">
    <source>
        <dbReference type="EMBL" id="ETD24153.1"/>
    </source>
</evidence>
<feature type="transmembrane region" description="Helical" evidence="8">
    <location>
        <begin position="472"/>
        <end position="491"/>
    </location>
</feature>
<dbReference type="GO" id="GO:0015990">
    <property type="term" value="P:electron transport coupled proton transport"/>
    <property type="evidence" value="ECO:0007669"/>
    <property type="project" value="TreeGrafter"/>
</dbReference>
<dbReference type="Proteomes" id="UP000018731">
    <property type="component" value="Unassembled WGS sequence"/>
</dbReference>
<feature type="transmembrane region" description="Helical" evidence="8">
    <location>
        <begin position="382"/>
        <end position="409"/>
    </location>
</feature>
<keyword evidence="3 6" id="KW-0812">Transmembrane</keyword>
<feature type="transmembrane region" description="Helical" evidence="8">
    <location>
        <begin position="163"/>
        <end position="186"/>
    </location>
</feature>
<dbReference type="GO" id="GO:0003954">
    <property type="term" value="F:NADH dehydrogenase activity"/>
    <property type="evidence" value="ECO:0007669"/>
    <property type="project" value="TreeGrafter"/>
</dbReference>
<name>V8C9R2_9HELI</name>
<evidence type="ECO:0000256" key="2">
    <source>
        <dbReference type="ARBA" id="ARBA00009025"/>
    </source>
</evidence>
<reference evidence="10 11" key="1">
    <citation type="journal article" date="2014" name="Genome Announc.">
        <title>Draft genome sequences of six enterohepatic helicobacter species isolated from humans and one from rhesus macaques.</title>
        <authorList>
            <person name="Shen Z."/>
            <person name="Sheh A."/>
            <person name="Young S.K."/>
            <person name="Abouelliel A."/>
            <person name="Ward D.V."/>
            <person name="Earl A.M."/>
            <person name="Fox J.G."/>
        </authorList>
    </citation>
    <scope>NUCLEOTIDE SEQUENCE [LARGE SCALE GENOMIC DNA]</scope>
    <source>
        <strain evidence="10 11">MIT 99-5501</strain>
    </source>
</reference>
<feature type="transmembrane region" description="Helical" evidence="8">
    <location>
        <begin position="29"/>
        <end position="49"/>
    </location>
</feature>
<evidence type="ECO:0000256" key="4">
    <source>
        <dbReference type="ARBA" id="ARBA00022989"/>
    </source>
</evidence>
<feature type="compositionally biased region" description="Polar residues" evidence="7">
    <location>
        <begin position="594"/>
        <end position="608"/>
    </location>
</feature>
<feature type="transmembrane region" description="Helical" evidence="8">
    <location>
        <begin position="69"/>
        <end position="96"/>
    </location>
</feature>
<evidence type="ECO:0000256" key="5">
    <source>
        <dbReference type="ARBA" id="ARBA00023136"/>
    </source>
</evidence>
<dbReference type="PANTHER" id="PTHR43507:SF1">
    <property type="entry name" value="NADH-UBIQUINONE OXIDOREDUCTASE CHAIN 4"/>
    <property type="match status" value="1"/>
</dbReference>
<feature type="transmembrane region" description="Helical" evidence="8">
    <location>
        <begin position="128"/>
        <end position="151"/>
    </location>
</feature>
<dbReference type="GO" id="GO:0008137">
    <property type="term" value="F:NADH dehydrogenase (ubiquinone) activity"/>
    <property type="evidence" value="ECO:0007669"/>
    <property type="project" value="InterPro"/>
</dbReference>
<dbReference type="GO" id="GO:0042773">
    <property type="term" value="P:ATP synthesis coupled electron transport"/>
    <property type="evidence" value="ECO:0007669"/>
    <property type="project" value="InterPro"/>
</dbReference>
<feature type="transmembrane region" description="Helical" evidence="8">
    <location>
        <begin position="331"/>
        <end position="351"/>
    </location>
</feature>